<dbReference type="OrthoDB" id="1854918at2759"/>
<accession>A0A833VHR3</accession>
<proteinExistence type="predicted"/>
<protein>
    <submittedName>
        <fullName evidence="2">Uncharacterized protein</fullName>
    </submittedName>
</protein>
<sequence length="64" mass="7023">MVSDEVGTKLARILYFVGAGVICTKAINMWREYEHKQAIEEAAEKLKGTPQITTGTVNEAPVKS</sequence>
<dbReference type="AlphaFoldDB" id="A0A833VHR3"/>
<evidence type="ECO:0000313" key="3">
    <source>
        <dbReference type="Proteomes" id="UP000623129"/>
    </source>
</evidence>
<dbReference type="EMBL" id="SWLB01000018">
    <property type="protein sequence ID" value="KAF3326835.1"/>
    <property type="molecule type" value="Genomic_DNA"/>
</dbReference>
<gene>
    <name evidence="2" type="ORF">FCM35_KLT08465</name>
</gene>
<keyword evidence="1" id="KW-1133">Transmembrane helix</keyword>
<feature type="transmembrane region" description="Helical" evidence="1">
    <location>
        <begin position="12"/>
        <end position="30"/>
    </location>
</feature>
<evidence type="ECO:0000256" key="1">
    <source>
        <dbReference type="SAM" id="Phobius"/>
    </source>
</evidence>
<reference evidence="2" key="1">
    <citation type="submission" date="2020-01" db="EMBL/GenBank/DDBJ databases">
        <title>Genome sequence of Kobresia littledalei, the first chromosome-level genome in the family Cyperaceae.</title>
        <authorList>
            <person name="Qu G."/>
        </authorList>
    </citation>
    <scope>NUCLEOTIDE SEQUENCE</scope>
    <source>
        <strain evidence="2">C.B.Clarke</strain>
        <tissue evidence="2">Leaf</tissue>
    </source>
</reference>
<organism evidence="2 3">
    <name type="scientific">Carex littledalei</name>
    <dbReference type="NCBI Taxonomy" id="544730"/>
    <lineage>
        <taxon>Eukaryota</taxon>
        <taxon>Viridiplantae</taxon>
        <taxon>Streptophyta</taxon>
        <taxon>Embryophyta</taxon>
        <taxon>Tracheophyta</taxon>
        <taxon>Spermatophyta</taxon>
        <taxon>Magnoliopsida</taxon>
        <taxon>Liliopsida</taxon>
        <taxon>Poales</taxon>
        <taxon>Cyperaceae</taxon>
        <taxon>Cyperoideae</taxon>
        <taxon>Cariceae</taxon>
        <taxon>Carex</taxon>
        <taxon>Carex subgen. Euthyceras</taxon>
    </lineage>
</organism>
<keyword evidence="1" id="KW-0472">Membrane</keyword>
<dbReference type="Proteomes" id="UP000623129">
    <property type="component" value="Unassembled WGS sequence"/>
</dbReference>
<evidence type="ECO:0000313" key="2">
    <source>
        <dbReference type="EMBL" id="KAF3326835.1"/>
    </source>
</evidence>
<name>A0A833VHR3_9POAL</name>
<keyword evidence="3" id="KW-1185">Reference proteome</keyword>
<keyword evidence="1" id="KW-0812">Transmembrane</keyword>
<comment type="caution">
    <text evidence="2">The sequence shown here is derived from an EMBL/GenBank/DDBJ whole genome shotgun (WGS) entry which is preliminary data.</text>
</comment>